<proteinExistence type="predicted"/>
<sequence length="106" mass="12147">MSNPYRLQPDFRLTAPGRLRAWTGALLVHAGAAAALLLAWPQAADYLEQAIPVEVRMLAEAAKPPEPPPPPRPNGHRRRRARARRSPRWRSRNRWSSPPRRQPRRP</sequence>
<dbReference type="EMBL" id="SJZB01000030">
    <property type="protein sequence ID" value="TCJ15101.1"/>
    <property type="molecule type" value="Genomic_DNA"/>
</dbReference>
<gene>
    <name evidence="3" type="ORF">EZJ19_08025</name>
</gene>
<evidence type="ECO:0000256" key="2">
    <source>
        <dbReference type="SAM" id="Phobius"/>
    </source>
</evidence>
<organism evidence="3 4">
    <name type="scientific">Parasulfuritortus cantonensis</name>
    <dbReference type="NCBI Taxonomy" id="2528202"/>
    <lineage>
        <taxon>Bacteria</taxon>
        <taxon>Pseudomonadati</taxon>
        <taxon>Pseudomonadota</taxon>
        <taxon>Betaproteobacteria</taxon>
        <taxon>Nitrosomonadales</taxon>
        <taxon>Thiobacillaceae</taxon>
        <taxon>Parasulfuritortus</taxon>
    </lineage>
</organism>
<reference evidence="3 4" key="1">
    <citation type="submission" date="2019-03" db="EMBL/GenBank/DDBJ databases">
        <title>Genome sequence of Thiobacillaceae bacterium LSR1, a sulfur-oxidizing bacterium isolated from freshwater sediment.</title>
        <authorList>
            <person name="Li S."/>
        </authorList>
    </citation>
    <scope>NUCLEOTIDE SEQUENCE [LARGE SCALE GENOMIC DNA]</scope>
    <source>
        <strain evidence="3 4">LSR1</strain>
    </source>
</reference>
<dbReference type="Proteomes" id="UP000295443">
    <property type="component" value="Unassembled WGS sequence"/>
</dbReference>
<feature type="compositionally biased region" description="Basic residues" evidence="1">
    <location>
        <begin position="74"/>
        <end position="93"/>
    </location>
</feature>
<feature type="region of interest" description="Disordered" evidence="1">
    <location>
        <begin position="61"/>
        <end position="106"/>
    </location>
</feature>
<evidence type="ECO:0000313" key="4">
    <source>
        <dbReference type="Proteomes" id="UP000295443"/>
    </source>
</evidence>
<protein>
    <submittedName>
        <fullName evidence="3">Uncharacterized protein</fullName>
    </submittedName>
</protein>
<accession>A0A4R1BDE5</accession>
<comment type="caution">
    <text evidence="3">The sequence shown here is derived from an EMBL/GenBank/DDBJ whole genome shotgun (WGS) entry which is preliminary data.</text>
</comment>
<evidence type="ECO:0000313" key="3">
    <source>
        <dbReference type="EMBL" id="TCJ15101.1"/>
    </source>
</evidence>
<keyword evidence="2" id="KW-0472">Membrane</keyword>
<dbReference type="AlphaFoldDB" id="A0A4R1BDE5"/>
<keyword evidence="2" id="KW-0812">Transmembrane</keyword>
<feature type="compositionally biased region" description="Pro residues" evidence="1">
    <location>
        <begin position="64"/>
        <end position="73"/>
    </location>
</feature>
<keyword evidence="4" id="KW-1185">Reference proteome</keyword>
<feature type="transmembrane region" description="Helical" evidence="2">
    <location>
        <begin position="21"/>
        <end position="40"/>
    </location>
</feature>
<dbReference type="RefSeq" id="WP_131446410.1">
    <property type="nucleotide sequence ID" value="NZ_SJZB01000030.1"/>
</dbReference>
<name>A0A4R1BDE5_9PROT</name>
<keyword evidence="2" id="KW-1133">Transmembrane helix</keyword>
<evidence type="ECO:0000256" key="1">
    <source>
        <dbReference type="SAM" id="MobiDB-lite"/>
    </source>
</evidence>